<keyword evidence="4" id="KW-0378">Hydrolase</keyword>
<keyword evidence="4" id="KW-0326">Glycosidase</keyword>
<dbReference type="EC" id="3.2.1.2" evidence="4"/>
<dbReference type="SUPFAM" id="SSF51445">
    <property type="entry name" value="(Trans)glycosidases"/>
    <property type="match status" value="1"/>
</dbReference>
<name>A0ABR2MJ38_9ASPA</name>
<evidence type="ECO:0000313" key="6">
    <source>
        <dbReference type="EMBL" id="KAK8964152.1"/>
    </source>
</evidence>
<evidence type="ECO:0000256" key="4">
    <source>
        <dbReference type="RuleBase" id="RU000509"/>
    </source>
</evidence>
<comment type="similarity">
    <text evidence="1 4">Belongs to the glycosyl hydrolase 14 family.</text>
</comment>
<evidence type="ECO:0000256" key="1">
    <source>
        <dbReference type="ARBA" id="ARBA00005652"/>
    </source>
</evidence>
<gene>
    <name evidence="6" type="ORF">KSP40_PGU015312</name>
</gene>
<dbReference type="EMBL" id="JBBWWR010000007">
    <property type="protein sequence ID" value="KAK8964152.1"/>
    <property type="molecule type" value="Genomic_DNA"/>
</dbReference>
<dbReference type="PANTHER" id="PTHR31352">
    <property type="entry name" value="BETA-AMYLASE 1, CHLOROPLASTIC"/>
    <property type="match status" value="1"/>
</dbReference>
<protein>
    <recommendedName>
        <fullName evidence="4">Beta-amylase</fullName>
        <ecNumber evidence="4">3.2.1.2</ecNumber>
    </recommendedName>
</protein>
<keyword evidence="2 4" id="KW-0119">Carbohydrate metabolism</keyword>
<keyword evidence="7" id="KW-1185">Reference proteome</keyword>
<dbReference type="Pfam" id="PF01373">
    <property type="entry name" value="Glyco_hydro_14"/>
    <property type="match status" value="1"/>
</dbReference>
<evidence type="ECO:0000313" key="7">
    <source>
        <dbReference type="Proteomes" id="UP001412067"/>
    </source>
</evidence>
<reference evidence="6 7" key="1">
    <citation type="journal article" date="2022" name="Nat. Plants">
        <title>Genomes of leafy and leafless Platanthera orchids illuminate the evolution of mycoheterotrophy.</title>
        <authorList>
            <person name="Li M.H."/>
            <person name="Liu K.W."/>
            <person name="Li Z."/>
            <person name="Lu H.C."/>
            <person name="Ye Q.L."/>
            <person name="Zhang D."/>
            <person name="Wang J.Y."/>
            <person name="Li Y.F."/>
            <person name="Zhong Z.M."/>
            <person name="Liu X."/>
            <person name="Yu X."/>
            <person name="Liu D.K."/>
            <person name="Tu X.D."/>
            <person name="Liu B."/>
            <person name="Hao Y."/>
            <person name="Liao X.Y."/>
            <person name="Jiang Y.T."/>
            <person name="Sun W.H."/>
            <person name="Chen J."/>
            <person name="Chen Y.Q."/>
            <person name="Ai Y."/>
            <person name="Zhai J.W."/>
            <person name="Wu S.S."/>
            <person name="Zhou Z."/>
            <person name="Hsiao Y.Y."/>
            <person name="Wu W.L."/>
            <person name="Chen Y.Y."/>
            <person name="Lin Y.F."/>
            <person name="Hsu J.L."/>
            <person name="Li C.Y."/>
            <person name="Wang Z.W."/>
            <person name="Zhao X."/>
            <person name="Zhong W.Y."/>
            <person name="Ma X.K."/>
            <person name="Ma L."/>
            <person name="Huang J."/>
            <person name="Chen G.Z."/>
            <person name="Huang M.Z."/>
            <person name="Huang L."/>
            <person name="Peng D.H."/>
            <person name="Luo Y.B."/>
            <person name="Zou S.Q."/>
            <person name="Chen S.P."/>
            <person name="Lan S."/>
            <person name="Tsai W.C."/>
            <person name="Van de Peer Y."/>
            <person name="Liu Z.J."/>
        </authorList>
    </citation>
    <scope>NUCLEOTIDE SEQUENCE [LARGE SCALE GENOMIC DNA]</scope>
    <source>
        <strain evidence="6">Lor288</strain>
    </source>
</reference>
<evidence type="ECO:0000256" key="2">
    <source>
        <dbReference type="ARBA" id="ARBA00023277"/>
    </source>
</evidence>
<accession>A0ABR2MJ38</accession>
<feature type="region of interest" description="Disordered" evidence="5">
    <location>
        <begin position="73"/>
        <end position="103"/>
    </location>
</feature>
<evidence type="ECO:0000256" key="3">
    <source>
        <dbReference type="ARBA" id="ARBA00023326"/>
    </source>
</evidence>
<dbReference type="PRINTS" id="PR00750">
    <property type="entry name" value="BETAAMYLASE"/>
</dbReference>
<dbReference type="Gene3D" id="3.20.20.80">
    <property type="entry name" value="Glycosidases"/>
    <property type="match status" value="1"/>
</dbReference>
<organism evidence="6 7">
    <name type="scientific">Platanthera guangdongensis</name>
    <dbReference type="NCBI Taxonomy" id="2320717"/>
    <lineage>
        <taxon>Eukaryota</taxon>
        <taxon>Viridiplantae</taxon>
        <taxon>Streptophyta</taxon>
        <taxon>Embryophyta</taxon>
        <taxon>Tracheophyta</taxon>
        <taxon>Spermatophyta</taxon>
        <taxon>Magnoliopsida</taxon>
        <taxon>Liliopsida</taxon>
        <taxon>Asparagales</taxon>
        <taxon>Orchidaceae</taxon>
        <taxon>Orchidoideae</taxon>
        <taxon>Orchideae</taxon>
        <taxon>Orchidinae</taxon>
        <taxon>Platanthera</taxon>
    </lineage>
</organism>
<feature type="region of interest" description="Disordered" evidence="5">
    <location>
        <begin position="17"/>
        <end position="37"/>
    </location>
</feature>
<keyword evidence="3 4" id="KW-0624">Polysaccharide degradation</keyword>
<comment type="catalytic activity">
    <reaction evidence="4">
        <text>Hydrolysis of (1-&gt;4)-alpha-D-glucosidic linkages in polysaccharides so as to remove successive maltose units from the non-reducing ends of the chains.</text>
        <dbReference type="EC" id="3.2.1.2"/>
    </reaction>
</comment>
<dbReference type="InterPro" id="IPR001554">
    <property type="entry name" value="Glyco_hydro_14"/>
</dbReference>
<dbReference type="Proteomes" id="UP001412067">
    <property type="component" value="Unassembled WGS sequence"/>
</dbReference>
<sequence>MSAIFCPPPSSIAVAIDRRSSDQRSSPFRRRFTPPRLASSSRSSRWLVPILSSPSLLHRRFTIPRLAVSCRYSPSESYEDPPPSSTGGDVHAGTPPSRRSGEGASVFVTVPANSVGQGGRISNRKAMSASLKALALAGVEGVVVEFWWGIVEGDAPGVYDWRGYTDLVSMAGHHGLKVRAIMAFHQYGSEPGDPCWISLPDWVLKEMDKEPDLAYSDKFGRRSKEYISLGCDNLPLLKGRSSIQAYSDFMRSFRDTFKGFLGIVITEVQIGMGPAGELRYPSCPSEKLKRPSTAHELCVFQCYDKNMLASLRACTQDIGMHEWGYGGPFGASDPMQNPEETCFFRTDGSWNSHYGRFFLEWYSGLLLLHGERLCMVANSIFLHTGVKIFAKVARIYWHYYMCSHSSELAAGYYNTVTSDGYHPMGRLFSQYKVSLCCTCFDMQDADEHNESKSSPEDFLRKLVHAARMHNLSLSGENFGTRLDDRALEQVISNSKLCSDGAYENSLSFNYVRMDRHLFNPHNWPRFTRFVRQMSHGSTFQAKLDFRRREQYFSSVSTTEDFT</sequence>
<dbReference type="PANTHER" id="PTHR31352:SF7">
    <property type="entry name" value="BETA-AMYLASE"/>
    <property type="match status" value="1"/>
</dbReference>
<proteinExistence type="inferred from homology"/>
<evidence type="ECO:0000256" key="5">
    <source>
        <dbReference type="SAM" id="MobiDB-lite"/>
    </source>
</evidence>
<dbReference type="InterPro" id="IPR017853">
    <property type="entry name" value="GH"/>
</dbReference>
<comment type="caution">
    <text evidence="6">The sequence shown here is derived from an EMBL/GenBank/DDBJ whole genome shotgun (WGS) entry which is preliminary data.</text>
</comment>